<organism evidence="1 2">
    <name type="scientific">Streptomyces malaysiensis</name>
    <dbReference type="NCBI Taxonomy" id="92644"/>
    <lineage>
        <taxon>Bacteria</taxon>
        <taxon>Bacillati</taxon>
        <taxon>Actinomycetota</taxon>
        <taxon>Actinomycetes</taxon>
        <taxon>Kitasatosporales</taxon>
        <taxon>Streptomycetaceae</taxon>
        <taxon>Streptomyces</taxon>
        <taxon>Streptomyces violaceusniger group</taxon>
    </lineage>
</organism>
<evidence type="ECO:0008006" key="3">
    <source>
        <dbReference type="Google" id="ProtNLM"/>
    </source>
</evidence>
<dbReference type="Proteomes" id="UP000236520">
    <property type="component" value="Unassembled WGS sequence"/>
</dbReference>
<dbReference type="AlphaFoldDB" id="A0A2J7YWU6"/>
<evidence type="ECO:0000313" key="2">
    <source>
        <dbReference type="Proteomes" id="UP000236520"/>
    </source>
</evidence>
<comment type="caution">
    <text evidence="1">The sequence shown here is derived from an EMBL/GenBank/DDBJ whole genome shotgun (WGS) entry which is preliminary data.</text>
</comment>
<keyword evidence="2" id="KW-1185">Reference proteome</keyword>
<accession>A0A2J7YWU6</accession>
<proteinExistence type="predicted"/>
<name>A0A2J7YWU6_STRMQ</name>
<dbReference type="InterPro" id="IPR021408">
    <property type="entry name" value="DUF3046"/>
</dbReference>
<protein>
    <recommendedName>
        <fullName evidence="3">DUF3046 domain-containing protein</fullName>
    </recommendedName>
</protein>
<dbReference type="Pfam" id="PF11248">
    <property type="entry name" value="DUF3046"/>
    <property type="match status" value="1"/>
</dbReference>
<evidence type="ECO:0000313" key="1">
    <source>
        <dbReference type="EMBL" id="PNG92486.1"/>
    </source>
</evidence>
<reference evidence="1 2" key="1">
    <citation type="submission" date="2015-09" db="EMBL/GenBank/DDBJ databases">
        <title>Genome sequence, genome mining and natural product profiling of a biocontrol bacterium Streptomyces malaysiensis F913.</title>
        <authorList>
            <person name="Xu Y."/>
            <person name="Wei J."/>
            <person name="Xie J."/>
            <person name="Li T."/>
            <person name="Zhou Z."/>
        </authorList>
    </citation>
    <scope>NUCLEOTIDE SEQUENCE [LARGE SCALE GENOMIC DNA]</scope>
    <source>
        <strain evidence="1 2">F913</strain>
    </source>
</reference>
<dbReference type="EMBL" id="LJIW01000002">
    <property type="protein sequence ID" value="PNG92486.1"/>
    <property type="molecule type" value="Genomic_DNA"/>
</dbReference>
<sequence>MADHFGETYADSFARDHVMSQLGGRTVHEALSAGWEAKDVWRGVCAAMEIPESKR</sequence>
<gene>
    <name evidence="1" type="ORF">SMF913_27951</name>
</gene>